<dbReference type="Proteomes" id="UP000824120">
    <property type="component" value="Chromosome 1"/>
</dbReference>
<organism evidence="1 2">
    <name type="scientific">Solanum commersonii</name>
    <name type="common">Commerson's wild potato</name>
    <name type="synonym">Commerson's nightshade</name>
    <dbReference type="NCBI Taxonomy" id="4109"/>
    <lineage>
        <taxon>Eukaryota</taxon>
        <taxon>Viridiplantae</taxon>
        <taxon>Streptophyta</taxon>
        <taxon>Embryophyta</taxon>
        <taxon>Tracheophyta</taxon>
        <taxon>Spermatophyta</taxon>
        <taxon>Magnoliopsida</taxon>
        <taxon>eudicotyledons</taxon>
        <taxon>Gunneridae</taxon>
        <taxon>Pentapetalae</taxon>
        <taxon>asterids</taxon>
        <taxon>lamiids</taxon>
        <taxon>Solanales</taxon>
        <taxon>Solanaceae</taxon>
        <taxon>Solanoideae</taxon>
        <taxon>Solaneae</taxon>
        <taxon>Solanum</taxon>
    </lineage>
</organism>
<reference evidence="1 2" key="1">
    <citation type="submission" date="2020-09" db="EMBL/GenBank/DDBJ databases">
        <title>De no assembly of potato wild relative species, Solanum commersonii.</title>
        <authorList>
            <person name="Cho K."/>
        </authorList>
    </citation>
    <scope>NUCLEOTIDE SEQUENCE [LARGE SCALE GENOMIC DNA]</scope>
    <source>
        <strain evidence="1">LZ3.2</strain>
        <tissue evidence="1">Leaf</tissue>
    </source>
</reference>
<name>A0A9J6B6H9_SOLCO</name>
<comment type="caution">
    <text evidence="1">The sequence shown here is derived from an EMBL/GenBank/DDBJ whole genome shotgun (WGS) entry which is preliminary data.</text>
</comment>
<protein>
    <recommendedName>
        <fullName evidence="3">Reverse transcriptase domain-containing protein</fullName>
    </recommendedName>
</protein>
<accession>A0A9J6B6H9</accession>
<evidence type="ECO:0000313" key="2">
    <source>
        <dbReference type="Proteomes" id="UP000824120"/>
    </source>
</evidence>
<sequence>MEVKKGRIQGRMKDEDAVYIKPPQHANGNQNLELERNAKYNSSSLLEANYIKQKDVRSYGNASQILGYVRFSMTTRVISRCRGASLMTSNICNNMEFNSIRYVDKRTKREMEKLQKVKGLCTFSQGFQDSSMESASSIQNSFTDLLSYCKRTYLKIDNHQFPICPESLGATPSTIQLPPLLPKEALVDKVTWQVLLARGGTYPVELVESAQKIPFDMILSPIGIPRYIVDNSPIIFKMDVGQTGNPRYLINWVDEAFELVEVLTSARAEEMGEKLMVIGVWGYCGCKLYVNGAIQGKVKTRKVASKELVESKNENEKRANRERYKVAKKEEKLVVTMTFECLYEKLYDKREDMKLYRLAKAREEGQDLDQNGEGDQARRDATKFWKSACIERLTKLFNITLKTSKMPRAWRWSTMIPMFKTRVIFRIVTTIGHQVVESQYESLGKERGDEGRKRDLNMVSIDIKQAYDKVSNKTRVRTVGGDSEHFLVVMELHQRSTLTLSLFALVMDELTLHIQGETCNEVNDRLEVWRHALKLKGIKLSSTKTEYLLCNFNYVTHELDVEVRIDIQVISRIDFRDCTGQQSSADATRGDDSALNESALEASVGHVPWSCGHPNRLASSSKDHRRKTYLKNHNNSSLSPMIDKSRFC</sequence>
<gene>
    <name evidence="1" type="ORF">H5410_003927</name>
</gene>
<dbReference type="AlphaFoldDB" id="A0A9J6B6H9"/>
<proteinExistence type="predicted"/>
<evidence type="ECO:0008006" key="3">
    <source>
        <dbReference type="Google" id="ProtNLM"/>
    </source>
</evidence>
<keyword evidence="2" id="KW-1185">Reference proteome</keyword>
<evidence type="ECO:0000313" key="1">
    <source>
        <dbReference type="EMBL" id="KAG5632210.1"/>
    </source>
</evidence>
<dbReference type="EMBL" id="JACXVP010000001">
    <property type="protein sequence ID" value="KAG5632210.1"/>
    <property type="molecule type" value="Genomic_DNA"/>
</dbReference>